<evidence type="ECO:0000313" key="2">
    <source>
        <dbReference type="EMBL" id="EUA20429.1"/>
    </source>
</evidence>
<protein>
    <submittedName>
        <fullName evidence="2">Putative carbamoyl-phosphate synthase large chain</fullName>
    </submittedName>
</protein>
<feature type="compositionally biased region" description="Basic and acidic residues" evidence="1">
    <location>
        <begin position="62"/>
        <end position="80"/>
    </location>
</feature>
<sequence>MNPRVSRSSALASKAPGSRSPRSPPSSPSATPSTRSSTTSPSRPGLLRAHPGLRRGQGAAVRVREVRARPRTDHHHEIGRRSDVVGRNFIEALGKVMRSLETSRAGSGRRQIRRAALTKPCGGWPAVGK</sequence>
<feature type="region of interest" description="Disordered" evidence="1">
    <location>
        <begin position="1"/>
        <end position="80"/>
    </location>
</feature>
<gene>
    <name evidence="2" type="ORF">I553_10138</name>
</gene>
<organism evidence="2">
    <name type="scientific">Mycobacterium xenopi 4042</name>
    <dbReference type="NCBI Taxonomy" id="1299334"/>
    <lineage>
        <taxon>Bacteria</taxon>
        <taxon>Bacillati</taxon>
        <taxon>Actinomycetota</taxon>
        <taxon>Actinomycetes</taxon>
        <taxon>Mycobacteriales</taxon>
        <taxon>Mycobacteriaceae</taxon>
        <taxon>Mycobacterium</taxon>
    </lineage>
</organism>
<feature type="compositionally biased region" description="Low complexity" evidence="1">
    <location>
        <begin position="28"/>
        <end position="44"/>
    </location>
</feature>
<dbReference type="EMBL" id="JAOB01000071">
    <property type="protein sequence ID" value="EUA20429.1"/>
    <property type="molecule type" value="Genomic_DNA"/>
</dbReference>
<reference evidence="2" key="1">
    <citation type="submission" date="2014-01" db="EMBL/GenBank/DDBJ databases">
        <authorList>
            <person name="Brown-Elliot B."/>
            <person name="Wallace R."/>
            <person name="Lenaerts A."/>
            <person name="Ordway D."/>
            <person name="DeGroote M.A."/>
            <person name="Parker T."/>
            <person name="Sizemore C."/>
            <person name="Tallon L.J."/>
            <person name="Sadzewicz L.K."/>
            <person name="Sengamalay N."/>
            <person name="Fraser C.M."/>
            <person name="Hine E."/>
            <person name="Shefchek K.A."/>
            <person name="Das S.P."/>
            <person name="Tettelin H."/>
        </authorList>
    </citation>
    <scope>NUCLEOTIDE SEQUENCE [LARGE SCALE GENOMIC DNA]</scope>
    <source>
        <strain evidence="2">4042</strain>
    </source>
</reference>
<comment type="caution">
    <text evidence="2">The sequence shown here is derived from an EMBL/GenBank/DDBJ whole genome shotgun (WGS) entry which is preliminary data.</text>
</comment>
<proteinExistence type="predicted"/>
<evidence type="ECO:0000256" key="1">
    <source>
        <dbReference type="SAM" id="MobiDB-lite"/>
    </source>
</evidence>
<feature type="compositionally biased region" description="Polar residues" evidence="1">
    <location>
        <begin position="1"/>
        <end position="11"/>
    </location>
</feature>
<dbReference type="AlphaFoldDB" id="X7ZM72"/>
<feature type="non-terminal residue" evidence="2">
    <location>
        <position position="129"/>
    </location>
</feature>
<accession>X7ZM72</accession>
<name>X7ZM72_MYCXE</name>